<dbReference type="SUPFAM" id="SSF53335">
    <property type="entry name" value="S-adenosyl-L-methionine-dependent methyltransferases"/>
    <property type="match status" value="1"/>
</dbReference>
<dbReference type="EMBL" id="CP001034">
    <property type="protein sequence ID" value="ACB84635.1"/>
    <property type="molecule type" value="Genomic_DNA"/>
</dbReference>
<keyword evidence="3" id="KW-1185">Reference proteome</keyword>
<dbReference type="Proteomes" id="UP000001683">
    <property type="component" value="Chromosome"/>
</dbReference>
<dbReference type="Gene3D" id="2.20.25.110">
    <property type="entry name" value="S-adenosyl-L-methionine-dependent methyltransferases"/>
    <property type="match status" value="1"/>
</dbReference>
<feature type="domain" description="Methyltransferase" evidence="1">
    <location>
        <begin position="43"/>
        <end position="142"/>
    </location>
</feature>
<name>B2A112_NATTJ</name>
<dbReference type="Gene3D" id="3.40.50.150">
    <property type="entry name" value="Vaccinia Virus protein VP39"/>
    <property type="match status" value="1"/>
</dbReference>
<dbReference type="InterPro" id="IPR041698">
    <property type="entry name" value="Methyltransf_25"/>
</dbReference>
<dbReference type="RefSeq" id="WP_012447512.1">
    <property type="nucleotide sequence ID" value="NC_010718.1"/>
</dbReference>
<keyword evidence="2" id="KW-0489">Methyltransferase</keyword>
<gene>
    <name evidence="2" type="ordered locus">Nther_1051</name>
</gene>
<dbReference type="Pfam" id="PF13649">
    <property type="entry name" value="Methyltransf_25"/>
    <property type="match status" value="1"/>
</dbReference>
<dbReference type="STRING" id="457570.Nther_1051"/>
<dbReference type="eggNOG" id="COG0827">
    <property type="taxonomic scope" value="Bacteria"/>
</dbReference>
<evidence type="ECO:0000259" key="1">
    <source>
        <dbReference type="Pfam" id="PF13649"/>
    </source>
</evidence>
<evidence type="ECO:0000313" key="2">
    <source>
        <dbReference type="EMBL" id="ACB84635.1"/>
    </source>
</evidence>
<dbReference type="InterPro" id="IPR029063">
    <property type="entry name" value="SAM-dependent_MTases_sf"/>
</dbReference>
<keyword evidence="2" id="KW-0808">Transferase</keyword>
<reference evidence="2 3" key="1">
    <citation type="submission" date="2008-04" db="EMBL/GenBank/DDBJ databases">
        <title>Complete sequence of chromosome of Natranaerobius thermophilus JW/NM-WN-LF.</title>
        <authorList>
            <consortium name="US DOE Joint Genome Institute"/>
            <person name="Copeland A."/>
            <person name="Lucas S."/>
            <person name="Lapidus A."/>
            <person name="Glavina del Rio T."/>
            <person name="Dalin E."/>
            <person name="Tice H."/>
            <person name="Bruce D."/>
            <person name="Goodwin L."/>
            <person name="Pitluck S."/>
            <person name="Chertkov O."/>
            <person name="Brettin T."/>
            <person name="Detter J.C."/>
            <person name="Han C."/>
            <person name="Kuske C.R."/>
            <person name="Schmutz J."/>
            <person name="Larimer F."/>
            <person name="Land M."/>
            <person name="Hauser L."/>
            <person name="Kyrpides N."/>
            <person name="Lykidis A."/>
            <person name="Mesbah N.M."/>
            <person name="Wiegel J."/>
        </authorList>
    </citation>
    <scope>NUCLEOTIDE SEQUENCE [LARGE SCALE GENOMIC DNA]</scope>
    <source>
        <strain evidence="3">ATCC BAA-1301 / DSM 18059 / JW/NM-WN-LF</strain>
    </source>
</reference>
<sequence length="264" mass="31307">MKKEDIYNLPKYYDIAFSWDLSEEIYFLLDVFKKNVPFEVNNVLEPACGTGRYLIELPKYKNFSKIVGYDLNPEMVEYSNDKIKDKRLQEIASVAKDDMITAKFSEQFDLAINMINSIGYITKDEDILQHFRNTGECVKKDGLYIVQLNCAYSSFEKPMFVEWEMQSQGTKVKMKWTINSEDRKNKLSYQSSKMEVIDIDKDKKFKIEDEHVMRLWLFEDLKNLFQKSGLFKLISIYDKEFKEVNMTKEINGEMGNLYFVLKRI</sequence>
<dbReference type="KEGG" id="nth:Nther_1051"/>
<reference evidence="2 3" key="2">
    <citation type="journal article" date="2011" name="J. Bacteriol.">
        <title>Complete genome sequence of the anaerobic, halophilic alkalithermophile Natranaerobius thermophilus JW/NM-WN-LF.</title>
        <authorList>
            <person name="Zhao B."/>
            <person name="Mesbah N.M."/>
            <person name="Dalin E."/>
            <person name="Goodwin L."/>
            <person name="Nolan M."/>
            <person name="Pitluck S."/>
            <person name="Chertkov O."/>
            <person name="Brettin T.S."/>
            <person name="Han J."/>
            <person name="Larimer F.W."/>
            <person name="Land M.L."/>
            <person name="Hauser L."/>
            <person name="Kyrpides N."/>
            <person name="Wiegel J."/>
        </authorList>
    </citation>
    <scope>NUCLEOTIDE SEQUENCE [LARGE SCALE GENOMIC DNA]</scope>
    <source>
        <strain evidence="3">ATCC BAA-1301 / DSM 18059 / JW/NM-WN-LF</strain>
    </source>
</reference>
<dbReference type="GO" id="GO:0032259">
    <property type="term" value="P:methylation"/>
    <property type="evidence" value="ECO:0007669"/>
    <property type="project" value="UniProtKB-KW"/>
</dbReference>
<protein>
    <submittedName>
        <fullName evidence="2">Methyltransferase type 12</fullName>
    </submittedName>
</protein>
<proteinExistence type="predicted"/>
<evidence type="ECO:0000313" key="3">
    <source>
        <dbReference type="Proteomes" id="UP000001683"/>
    </source>
</evidence>
<dbReference type="HOGENOM" id="CLU_1048325_0_0_9"/>
<dbReference type="AlphaFoldDB" id="B2A112"/>
<dbReference type="InParanoid" id="B2A112"/>
<accession>B2A112</accession>
<organism evidence="2 3">
    <name type="scientific">Natranaerobius thermophilus (strain ATCC BAA-1301 / DSM 18059 / JW/NM-WN-LF)</name>
    <dbReference type="NCBI Taxonomy" id="457570"/>
    <lineage>
        <taxon>Bacteria</taxon>
        <taxon>Bacillati</taxon>
        <taxon>Bacillota</taxon>
        <taxon>Clostridia</taxon>
        <taxon>Natranaerobiales</taxon>
        <taxon>Natranaerobiaceae</taxon>
        <taxon>Natranaerobius</taxon>
    </lineage>
</organism>
<dbReference type="CDD" id="cd02440">
    <property type="entry name" value="AdoMet_MTases"/>
    <property type="match status" value="1"/>
</dbReference>
<dbReference type="OrthoDB" id="9811589at2"/>
<dbReference type="GO" id="GO:0008168">
    <property type="term" value="F:methyltransferase activity"/>
    <property type="evidence" value="ECO:0007669"/>
    <property type="project" value="UniProtKB-KW"/>
</dbReference>